<dbReference type="Proteomes" id="UP000814243">
    <property type="component" value="Unassembled WGS sequence"/>
</dbReference>
<name>A0A922M2L3_SPOEX</name>
<organism evidence="1 2">
    <name type="scientific">Spodoptera exigua</name>
    <name type="common">Beet armyworm</name>
    <name type="synonym">Noctua fulgens</name>
    <dbReference type="NCBI Taxonomy" id="7107"/>
    <lineage>
        <taxon>Eukaryota</taxon>
        <taxon>Metazoa</taxon>
        <taxon>Ecdysozoa</taxon>
        <taxon>Arthropoda</taxon>
        <taxon>Hexapoda</taxon>
        <taxon>Insecta</taxon>
        <taxon>Pterygota</taxon>
        <taxon>Neoptera</taxon>
        <taxon>Endopterygota</taxon>
        <taxon>Lepidoptera</taxon>
        <taxon>Glossata</taxon>
        <taxon>Ditrysia</taxon>
        <taxon>Noctuoidea</taxon>
        <taxon>Noctuidae</taxon>
        <taxon>Amphipyrinae</taxon>
        <taxon>Spodoptera</taxon>
    </lineage>
</organism>
<accession>A0A922M2L3</accession>
<dbReference type="AlphaFoldDB" id="A0A922M2L3"/>
<protein>
    <submittedName>
        <fullName evidence="1">Uncharacterized protein</fullName>
    </submittedName>
</protein>
<evidence type="ECO:0000313" key="1">
    <source>
        <dbReference type="EMBL" id="KAH9629156.1"/>
    </source>
</evidence>
<dbReference type="EMBL" id="JACEFF010000875">
    <property type="protein sequence ID" value="KAH9629156.1"/>
    <property type="molecule type" value="Genomic_DNA"/>
</dbReference>
<evidence type="ECO:0000313" key="2">
    <source>
        <dbReference type="Proteomes" id="UP000814243"/>
    </source>
</evidence>
<gene>
    <name evidence="1" type="ORF">HF086_014826</name>
</gene>
<sequence>MDSKVNFISHIDNIVTKSARLLGFLKRSTKGFKIVRTKIVLYNALVRSHVEFASVVWNPHYAVHSQRIESIQRAFTKHLAYTLGGVSPRCPYEQRIQHYKMTTLRNRRLVQDLMFFYKLVNNKLDCVGLIEQIGIKVPYRIPRYPITHLFHTKASNTNIGENSPLNRLSKEMNCFTKSNPEIDIYHNSIKIFKTHILSHKALKD</sequence>
<reference evidence="1" key="1">
    <citation type="journal article" date="2021" name="G3 (Bethesda)">
        <title>Genome and transcriptome analysis of the beet armyworm Spodoptera exigua reveals targets for pest control. .</title>
        <authorList>
            <person name="Simon S."/>
            <person name="Breeschoten T."/>
            <person name="Jansen H.J."/>
            <person name="Dirks R.P."/>
            <person name="Schranz M.E."/>
            <person name="Ros V.I.D."/>
        </authorList>
    </citation>
    <scope>NUCLEOTIDE SEQUENCE</scope>
    <source>
        <strain evidence="1">TB_SE_WUR_2020</strain>
    </source>
</reference>
<proteinExistence type="predicted"/>
<comment type="caution">
    <text evidence="1">The sequence shown here is derived from an EMBL/GenBank/DDBJ whole genome shotgun (WGS) entry which is preliminary data.</text>
</comment>